<gene>
    <name evidence="1" type="ORF">GT747_08765</name>
    <name evidence="2" type="ORF">SAMN05444424_2513</name>
</gene>
<reference evidence="2" key="1">
    <citation type="submission" date="2016-11" db="EMBL/GenBank/DDBJ databases">
        <authorList>
            <person name="Varghese N."/>
            <person name="Submissions S."/>
        </authorList>
    </citation>
    <scope>NUCLEOTIDE SEQUENCE</scope>
    <source>
        <strain evidence="2">DSM 4029</strain>
    </source>
</reference>
<keyword evidence="4" id="KW-1185">Reference proteome</keyword>
<accession>A0AAQ1RWW4</accession>
<dbReference type="InterPro" id="IPR015943">
    <property type="entry name" value="WD40/YVTN_repeat-like_dom_sf"/>
</dbReference>
<evidence type="ECO:0008006" key="5">
    <source>
        <dbReference type="Google" id="ProtNLM"/>
    </source>
</evidence>
<sequence length="384" mass="41301">MRELSDIELARRKKKRKKTVKKLALLALLAVVLVVGYSYRHLLTAENLGAVWGNMTSNLQKGEGYPLDLGSGVPRDLQCSTMGALEVLTDNEIITYNKTAKQVKNIPHSMDEPQMKVRGGNTVVFDRGNREFALYSKTTQVYKKTAETTIVDADVDAGGNVAVATGSERYLGQVSVYDRNQQLLFSWSSSKEYILLVSMGSGGNLAVACVNAVDGRVTTVVYALNIHREEELSRTEFPGSLALQMRWEGSTIQLVCDDQVFALKKDGSLAGSTAFEGSVLAIGNIGGGDYAVALGDNTQSHLNKVLLVGQKGQVKATVEVGREIVGVYASGGKIAVLGHSDLTVYKKDGTVLSTTDIGKPCLDLSGAGKTLFVQTNDSLEKLTL</sequence>
<dbReference type="EMBL" id="FQVY01000004">
    <property type="protein sequence ID" value="SHG47852.1"/>
    <property type="molecule type" value="Genomic_DNA"/>
</dbReference>
<organism evidence="2 3">
    <name type="scientific">Bittarella massiliensis</name>
    <name type="common">ex Durand et al. 2017</name>
    <dbReference type="NCBI Taxonomy" id="1720313"/>
    <lineage>
        <taxon>Bacteria</taxon>
        <taxon>Bacillati</taxon>
        <taxon>Bacillota</taxon>
        <taxon>Clostridia</taxon>
        <taxon>Eubacteriales</taxon>
        <taxon>Oscillospiraceae</taxon>
        <taxon>Bittarella (ex Durand et al. 2017)</taxon>
    </lineage>
</organism>
<dbReference type="RefSeq" id="WP_021661288.1">
    <property type="nucleotide sequence ID" value="NZ_FQVY01000004.1"/>
</dbReference>
<dbReference type="Pfam" id="PF18975">
    <property type="entry name" value="DUF5711"/>
    <property type="match status" value="1"/>
</dbReference>
<reference evidence="3" key="2">
    <citation type="submission" date="2016-11" db="EMBL/GenBank/DDBJ databases">
        <authorList>
            <person name="Jaros S."/>
            <person name="Januszkiewicz K."/>
            <person name="Wedrychowicz H."/>
        </authorList>
    </citation>
    <scope>NUCLEOTIDE SEQUENCE [LARGE SCALE GENOMIC DNA]</scope>
    <source>
        <strain evidence="3">DSM 4029</strain>
    </source>
</reference>
<evidence type="ECO:0000313" key="1">
    <source>
        <dbReference type="EMBL" id="MZL69844.1"/>
    </source>
</evidence>
<dbReference type="AlphaFoldDB" id="A0AAQ1RWW4"/>
<evidence type="ECO:0000313" key="4">
    <source>
        <dbReference type="Proteomes" id="UP000474718"/>
    </source>
</evidence>
<dbReference type="Proteomes" id="UP000184089">
    <property type="component" value="Unassembled WGS sequence"/>
</dbReference>
<name>A0AAQ1RWW4_9FIRM</name>
<protein>
    <recommendedName>
        <fullName evidence="5">WD40 repeat domain-containing protein</fullName>
    </recommendedName>
</protein>
<dbReference type="InterPro" id="IPR043765">
    <property type="entry name" value="DUF5711"/>
</dbReference>
<dbReference type="Proteomes" id="UP000474718">
    <property type="component" value="Unassembled WGS sequence"/>
</dbReference>
<dbReference type="EMBL" id="WWVX01000005">
    <property type="protein sequence ID" value="MZL69844.1"/>
    <property type="molecule type" value="Genomic_DNA"/>
</dbReference>
<dbReference type="Gene3D" id="2.130.10.10">
    <property type="entry name" value="YVTN repeat-like/Quinoprotein amine dehydrogenase"/>
    <property type="match status" value="1"/>
</dbReference>
<reference evidence="1 4" key="3">
    <citation type="journal article" date="2019" name="Nat. Med.">
        <title>A library of human gut bacterial isolates paired with longitudinal multiomics data enables mechanistic microbiome research.</title>
        <authorList>
            <person name="Poyet M."/>
            <person name="Groussin M."/>
            <person name="Gibbons S.M."/>
            <person name="Avila-Pacheco J."/>
            <person name="Jiang X."/>
            <person name="Kearney S.M."/>
            <person name="Perrotta A.R."/>
            <person name="Berdy B."/>
            <person name="Zhao S."/>
            <person name="Lieberman T.D."/>
            <person name="Swanson P.K."/>
            <person name="Smith M."/>
            <person name="Roesemann S."/>
            <person name="Alexander J.E."/>
            <person name="Rich S.A."/>
            <person name="Livny J."/>
            <person name="Vlamakis H."/>
            <person name="Clish C."/>
            <person name="Bullock K."/>
            <person name="Deik A."/>
            <person name="Scott J."/>
            <person name="Pierce K.A."/>
            <person name="Xavier R.J."/>
            <person name="Alm E.J."/>
        </authorList>
    </citation>
    <scope>NUCLEOTIDE SEQUENCE [LARGE SCALE GENOMIC DNA]</scope>
    <source>
        <strain evidence="1 4">BIOML-A2</strain>
    </source>
</reference>
<comment type="caution">
    <text evidence="2">The sequence shown here is derived from an EMBL/GenBank/DDBJ whole genome shotgun (WGS) entry which is preliminary data.</text>
</comment>
<proteinExistence type="predicted"/>
<dbReference type="SUPFAM" id="SSF69322">
    <property type="entry name" value="Tricorn protease domain 2"/>
    <property type="match status" value="1"/>
</dbReference>
<evidence type="ECO:0000313" key="3">
    <source>
        <dbReference type="Proteomes" id="UP000184089"/>
    </source>
</evidence>
<evidence type="ECO:0000313" key="2">
    <source>
        <dbReference type="EMBL" id="SHG47852.1"/>
    </source>
</evidence>